<evidence type="ECO:0000256" key="1">
    <source>
        <dbReference type="ARBA" id="ARBA00022741"/>
    </source>
</evidence>
<organism evidence="4 5">
    <name type="scientific">Sorangium cellulosum</name>
    <name type="common">Polyangium cellulosum</name>
    <dbReference type="NCBI Taxonomy" id="56"/>
    <lineage>
        <taxon>Bacteria</taxon>
        <taxon>Pseudomonadati</taxon>
        <taxon>Myxococcota</taxon>
        <taxon>Polyangia</taxon>
        <taxon>Polyangiales</taxon>
        <taxon>Polyangiaceae</taxon>
        <taxon>Sorangium</taxon>
    </lineage>
</organism>
<gene>
    <name evidence="4" type="ORF">BE18_30515</name>
</gene>
<evidence type="ECO:0000256" key="2">
    <source>
        <dbReference type="ARBA" id="ARBA00022840"/>
    </source>
</evidence>
<dbReference type="PROSITE" id="PS50045">
    <property type="entry name" value="SIGMA54_INTERACT_4"/>
    <property type="match status" value="1"/>
</dbReference>
<dbReference type="GO" id="GO:0005524">
    <property type="term" value="F:ATP binding"/>
    <property type="evidence" value="ECO:0007669"/>
    <property type="project" value="UniProtKB-KW"/>
</dbReference>
<dbReference type="SMART" id="SM00382">
    <property type="entry name" value="AAA"/>
    <property type="match status" value="1"/>
</dbReference>
<keyword evidence="2" id="KW-0067">ATP-binding</keyword>
<evidence type="ECO:0000259" key="3">
    <source>
        <dbReference type="PROSITE" id="PS50045"/>
    </source>
</evidence>
<comment type="caution">
    <text evidence="4">The sequence shown here is derived from an EMBL/GenBank/DDBJ whole genome shotgun (WGS) entry which is preliminary data.</text>
</comment>
<dbReference type="CDD" id="cd00009">
    <property type="entry name" value="AAA"/>
    <property type="match status" value="1"/>
</dbReference>
<evidence type="ECO:0000313" key="5">
    <source>
        <dbReference type="Proteomes" id="UP000075515"/>
    </source>
</evidence>
<dbReference type="AlphaFoldDB" id="A0A150SMN0"/>
<dbReference type="GO" id="GO:0006355">
    <property type="term" value="P:regulation of DNA-templated transcription"/>
    <property type="evidence" value="ECO:0007669"/>
    <property type="project" value="InterPro"/>
</dbReference>
<dbReference type="InterPro" id="IPR002078">
    <property type="entry name" value="Sigma_54_int"/>
</dbReference>
<accession>A0A150SMN0</accession>
<name>A0A150SMN0_SORCE</name>
<feature type="domain" description="Sigma-54 factor interaction" evidence="3">
    <location>
        <begin position="172"/>
        <end position="399"/>
    </location>
</feature>
<evidence type="ECO:0000313" key="4">
    <source>
        <dbReference type="EMBL" id="KYF93517.1"/>
    </source>
</evidence>
<dbReference type="Proteomes" id="UP000075515">
    <property type="component" value="Unassembled WGS sequence"/>
</dbReference>
<dbReference type="InterPro" id="IPR003593">
    <property type="entry name" value="AAA+_ATPase"/>
</dbReference>
<dbReference type="Gene3D" id="3.40.50.300">
    <property type="entry name" value="P-loop containing nucleotide triphosphate hydrolases"/>
    <property type="match status" value="1"/>
</dbReference>
<dbReference type="SUPFAM" id="SSF52540">
    <property type="entry name" value="P-loop containing nucleoside triphosphate hydrolases"/>
    <property type="match status" value="1"/>
</dbReference>
<protein>
    <recommendedName>
        <fullName evidence="3">Sigma-54 factor interaction domain-containing protein</fullName>
    </recommendedName>
</protein>
<proteinExistence type="predicted"/>
<sequence>MGVQATTAGLMTWASVGGGPAVLGDVLRLLREKDVRIRRVLYLMQSADMPLPAREDLGHVELEQILVPLTDPTHHRVIHHALRERVLPRLRALDGPLHINVSSGTPAMHAVWLVLHAGGALPSGARLWSAQRPRTGPTRIDPVDFPIDTYLAEIRRNAAARPAEARYDPACRSPRRRQALETLARYARLPRAPLLVLGERGTGKTRLVETYVGPLKNRTKVTTVTCGTLDPHLAMSLLFGHVQGAFTGADRNRKGFIEEAVGGVLFLDEVQDLARPVQRQLVRTLQDPERRFRRVGETQERKADTEVVCASHLPFEALRRRLDPDLFDRLSLLLVEIPPLRECREDLRDDWARVWRESRSFDDLSTEAPWSSAIDRALQEDPLPGNLRDLQRLALILMARAAGTPGGGDTAEGLREWMALQAQFRGVEQKRVTKLSGLGAGTWEERVHGFKRRLARAARQEHGSYVVAARELGVSERMLREHAKKKDCP</sequence>
<dbReference type="PANTHER" id="PTHR32071">
    <property type="entry name" value="TRANSCRIPTIONAL REGULATORY PROTEIN"/>
    <property type="match status" value="1"/>
</dbReference>
<dbReference type="Pfam" id="PF00158">
    <property type="entry name" value="Sigma54_activat"/>
    <property type="match status" value="1"/>
</dbReference>
<dbReference type="EMBL" id="JEMC01001819">
    <property type="protein sequence ID" value="KYF93517.1"/>
    <property type="molecule type" value="Genomic_DNA"/>
</dbReference>
<keyword evidence="1" id="KW-0547">Nucleotide-binding</keyword>
<reference evidence="4 5" key="1">
    <citation type="submission" date="2014-02" db="EMBL/GenBank/DDBJ databases">
        <title>The small core and large imbalanced accessory genome model reveals a collaborative survival strategy of Sorangium cellulosum strains in nature.</title>
        <authorList>
            <person name="Han K."/>
            <person name="Peng R."/>
            <person name="Blom J."/>
            <person name="Li Y.-Z."/>
        </authorList>
    </citation>
    <scope>NUCLEOTIDE SEQUENCE [LARGE SCALE GENOMIC DNA]</scope>
    <source>
        <strain evidence="4 5">So0149</strain>
    </source>
</reference>
<dbReference type="InterPro" id="IPR027417">
    <property type="entry name" value="P-loop_NTPase"/>
</dbReference>